<comment type="caution">
    <text evidence="2">The sequence shown here is derived from an EMBL/GenBank/DDBJ whole genome shotgun (WGS) entry which is preliminary data.</text>
</comment>
<sequence>MSTTTSRWSPKAKGKHEPRTSKDPFPGSTFTFLALPAEVRIQIYHLVLPERRVCRPNASVRLRRNLYGRRTPQPETLALARTCKQIEAELSSIHFGDRSFHFESVYDMYHYLDKIGPGRRFFITSVRVRLDKNECVQTRARDNRSTIPMRELLKASFNLLGECKSLKTLYLQVNRGTTMYRSSQNRSSRNVHNLLALRSEGVFAAVHGLENLDLRVRESPFTGKATPDLFECPIEANTWSAFTREHLQSFEKSLRRDMRSSGNTALSNVSKGESRTRKSGSDPVEVTLRTREGVKRIN</sequence>
<feature type="compositionally biased region" description="Polar residues" evidence="1">
    <location>
        <begin position="260"/>
        <end position="271"/>
    </location>
</feature>
<dbReference type="Proteomes" id="UP000254866">
    <property type="component" value="Unassembled WGS sequence"/>
</dbReference>
<dbReference type="OrthoDB" id="2951834at2759"/>
<dbReference type="InterPro" id="IPR038883">
    <property type="entry name" value="AN11006-like"/>
</dbReference>
<feature type="compositionally biased region" description="Basic and acidic residues" evidence="1">
    <location>
        <begin position="288"/>
        <end position="298"/>
    </location>
</feature>
<gene>
    <name evidence="2" type="ORF">BP5553_06537</name>
</gene>
<reference evidence="2 3" key="1">
    <citation type="journal article" date="2018" name="IMA Fungus">
        <title>IMA Genome-F 9: Draft genome sequence of Annulohypoxylon stygium, Aspergillus mulundensis, Berkeleyomyces basicola (syn. Thielaviopsis basicola), Ceratocystis smalleyi, two Cercospora beticola strains, Coleophoma cylindrospora, Fusarium fracticaudum, Phialophora cf. hyalina, and Morchella septimelata.</title>
        <authorList>
            <person name="Wingfield B.D."/>
            <person name="Bills G.F."/>
            <person name="Dong Y."/>
            <person name="Huang W."/>
            <person name="Nel W.J."/>
            <person name="Swalarsk-Parry B.S."/>
            <person name="Vaghefi N."/>
            <person name="Wilken P.M."/>
            <person name="An Z."/>
            <person name="de Beer Z.W."/>
            <person name="De Vos L."/>
            <person name="Chen L."/>
            <person name="Duong T.A."/>
            <person name="Gao Y."/>
            <person name="Hammerbacher A."/>
            <person name="Kikkert J.R."/>
            <person name="Li Y."/>
            <person name="Li H."/>
            <person name="Li K."/>
            <person name="Li Q."/>
            <person name="Liu X."/>
            <person name="Ma X."/>
            <person name="Naidoo K."/>
            <person name="Pethybridge S.J."/>
            <person name="Sun J."/>
            <person name="Steenkamp E.T."/>
            <person name="van der Nest M.A."/>
            <person name="van Wyk S."/>
            <person name="Wingfield M.J."/>
            <person name="Xiong C."/>
            <person name="Yue Q."/>
            <person name="Zhang X."/>
        </authorList>
    </citation>
    <scope>NUCLEOTIDE SEQUENCE [LARGE SCALE GENOMIC DNA]</scope>
    <source>
        <strain evidence="2 3">BP 5553</strain>
    </source>
</reference>
<evidence type="ECO:0000313" key="2">
    <source>
        <dbReference type="EMBL" id="RDL35925.1"/>
    </source>
</evidence>
<dbReference type="GeneID" id="43599386"/>
<evidence type="ECO:0008006" key="4">
    <source>
        <dbReference type="Google" id="ProtNLM"/>
    </source>
</evidence>
<feature type="region of interest" description="Disordered" evidence="1">
    <location>
        <begin position="254"/>
        <end position="298"/>
    </location>
</feature>
<evidence type="ECO:0000256" key="1">
    <source>
        <dbReference type="SAM" id="MobiDB-lite"/>
    </source>
</evidence>
<evidence type="ECO:0000313" key="3">
    <source>
        <dbReference type="Proteomes" id="UP000254866"/>
    </source>
</evidence>
<feature type="region of interest" description="Disordered" evidence="1">
    <location>
        <begin position="1"/>
        <end position="24"/>
    </location>
</feature>
<dbReference type="EMBL" id="NPIC01000005">
    <property type="protein sequence ID" value="RDL35925.1"/>
    <property type="molecule type" value="Genomic_DNA"/>
</dbReference>
<dbReference type="PANTHER" id="PTHR42085:SF1">
    <property type="entry name" value="F-BOX DOMAIN-CONTAINING PROTEIN"/>
    <property type="match status" value="1"/>
</dbReference>
<name>A0A370TK79_9HELO</name>
<dbReference type="AlphaFoldDB" id="A0A370TK79"/>
<keyword evidence="3" id="KW-1185">Reference proteome</keyword>
<dbReference type="PANTHER" id="PTHR42085">
    <property type="entry name" value="F-BOX DOMAIN-CONTAINING PROTEIN"/>
    <property type="match status" value="1"/>
</dbReference>
<accession>A0A370TK79</accession>
<organism evidence="2 3">
    <name type="scientific">Venustampulla echinocandica</name>
    <dbReference type="NCBI Taxonomy" id="2656787"/>
    <lineage>
        <taxon>Eukaryota</taxon>
        <taxon>Fungi</taxon>
        <taxon>Dikarya</taxon>
        <taxon>Ascomycota</taxon>
        <taxon>Pezizomycotina</taxon>
        <taxon>Leotiomycetes</taxon>
        <taxon>Helotiales</taxon>
        <taxon>Pleuroascaceae</taxon>
        <taxon>Venustampulla</taxon>
    </lineage>
</organism>
<proteinExistence type="predicted"/>
<dbReference type="RefSeq" id="XP_031868581.1">
    <property type="nucleotide sequence ID" value="XM_032015160.1"/>
</dbReference>
<protein>
    <recommendedName>
        <fullName evidence="4">F-box domain-containing protein</fullName>
    </recommendedName>
</protein>